<dbReference type="EMBL" id="AZEE01000029">
    <property type="protein sequence ID" value="KRK97433.1"/>
    <property type="molecule type" value="Genomic_DNA"/>
</dbReference>
<reference evidence="1 2" key="1">
    <citation type="journal article" date="2015" name="Genome Announc.">
        <title>Expanding the biotechnology potential of lactobacilli through comparative genomics of 213 strains and associated genera.</title>
        <authorList>
            <person name="Sun Z."/>
            <person name="Harris H.M."/>
            <person name="McCann A."/>
            <person name="Guo C."/>
            <person name="Argimon S."/>
            <person name="Zhang W."/>
            <person name="Yang X."/>
            <person name="Jeffery I.B."/>
            <person name="Cooney J.C."/>
            <person name="Kagawa T.F."/>
            <person name="Liu W."/>
            <person name="Song Y."/>
            <person name="Salvetti E."/>
            <person name="Wrobel A."/>
            <person name="Rasinkangas P."/>
            <person name="Parkhill J."/>
            <person name="Rea M.C."/>
            <person name="O'Sullivan O."/>
            <person name="Ritari J."/>
            <person name="Douillard F.P."/>
            <person name="Paul Ross R."/>
            <person name="Yang R."/>
            <person name="Briner A.E."/>
            <person name="Felis G.E."/>
            <person name="de Vos W.M."/>
            <person name="Barrangou R."/>
            <person name="Klaenhammer T.R."/>
            <person name="Caufield P.W."/>
            <person name="Cui Y."/>
            <person name="Zhang H."/>
            <person name="O'Toole P.W."/>
        </authorList>
    </citation>
    <scope>NUCLEOTIDE SEQUENCE [LARGE SCALE GENOMIC DNA]</scope>
    <source>
        <strain evidence="1 2">DSM 19909</strain>
    </source>
</reference>
<gene>
    <name evidence="1" type="ORF">FD04_GL001458</name>
</gene>
<dbReference type="STRING" id="1423776.FD04_GL001458"/>
<evidence type="ECO:0000313" key="1">
    <source>
        <dbReference type="EMBL" id="KRK97433.1"/>
    </source>
</evidence>
<dbReference type="PATRIC" id="fig|1423776.4.peg.1476"/>
<name>A0A0R1LX24_9LACO</name>
<keyword evidence="2" id="KW-1185">Reference proteome</keyword>
<proteinExistence type="predicted"/>
<comment type="caution">
    <text evidence="1">The sequence shown here is derived from an EMBL/GenBank/DDBJ whole genome shotgun (WGS) entry which is preliminary data.</text>
</comment>
<accession>A0A0R1LX24</accession>
<dbReference type="Proteomes" id="UP000051160">
    <property type="component" value="Unassembled WGS sequence"/>
</dbReference>
<organism evidence="1 2">
    <name type="scientific">Secundilactobacillus odoratitofui DSM 19909 = JCM 15043</name>
    <dbReference type="NCBI Taxonomy" id="1423776"/>
    <lineage>
        <taxon>Bacteria</taxon>
        <taxon>Bacillati</taxon>
        <taxon>Bacillota</taxon>
        <taxon>Bacilli</taxon>
        <taxon>Lactobacillales</taxon>
        <taxon>Lactobacillaceae</taxon>
        <taxon>Secundilactobacillus</taxon>
    </lineage>
</organism>
<sequence>MVMAQQQSVRIQLPQSVDMTEIAQILETAFEAHGIESYHVSYNEDDVKTGMFSE</sequence>
<evidence type="ECO:0000313" key="2">
    <source>
        <dbReference type="Proteomes" id="UP000051160"/>
    </source>
</evidence>
<dbReference type="AlphaFoldDB" id="A0A0R1LX24"/>
<protein>
    <submittedName>
        <fullName evidence="1">Uncharacterized protein</fullName>
    </submittedName>
</protein>